<reference evidence="2 3" key="1">
    <citation type="journal article" date="2024" name="G3 (Bethesda)">
        <title>Genome assembly of Hibiscus sabdariffa L. provides insights into metabolisms of medicinal natural products.</title>
        <authorList>
            <person name="Kim T."/>
        </authorList>
    </citation>
    <scope>NUCLEOTIDE SEQUENCE [LARGE SCALE GENOMIC DNA]</scope>
    <source>
        <strain evidence="2">TK-2024</strain>
        <tissue evidence="2">Old leaves</tissue>
    </source>
</reference>
<accession>A0ABR2EC51</accession>
<organism evidence="2 3">
    <name type="scientific">Hibiscus sabdariffa</name>
    <name type="common">roselle</name>
    <dbReference type="NCBI Taxonomy" id="183260"/>
    <lineage>
        <taxon>Eukaryota</taxon>
        <taxon>Viridiplantae</taxon>
        <taxon>Streptophyta</taxon>
        <taxon>Embryophyta</taxon>
        <taxon>Tracheophyta</taxon>
        <taxon>Spermatophyta</taxon>
        <taxon>Magnoliopsida</taxon>
        <taxon>eudicotyledons</taxon>
        <taxon>Gunneridae</taxon>
        <taxon>Pentapetalae</taxon>
        <taxon>rosids</taxon>
        <taxon>malvids</taxon>
        <taxon>Malvales</taxon>
        <taxon>Malvaceae</taxon>
        <taxon>Malvoideae</taxon>
        <taxon>Hibiscus</taxon>
    </lineage>
</organism>
<evidence type="ECO:0000256" key="1">
    <source>
        <dbReference type="SAM" id="MobiDB-lite"/>
    </source>
</evidence>
<evidence type="ECO:0000313" key="3">
    <source>
        <dbReference type="Proteomes" id="UP001472677"/>
    </source>
</evidence>
<keyword evidence="3" id="KW-1185">Reference proteome</keyword>
<feature type="region of interest" description="Disordered" evidence="1">
    <location>
        <begin position="26"/>
        <end position="49"/>
    </location>
</feature>
<comment type="caution">
    <text evidence="2">The sequence shown here is derived from an EMBL/GenBank/DDBJ whole genome shotgun (WGS) entry which is preliminary data.</text>
</comment>
<name>A0ABR2EC51_9ROSI</name>
<proteinExistence type="predicted"/>
<protein>
    <submittedName>
        <fullName evidence="2">Uncharacterized protein</fullName>
    </submittedName>
</protein>
<sequence>MPPRRELRSGASDITNNQELGDELVRRDGMVPPPPPPVQVGGGTGGAQQVPKFVPDRLHGSFSGGHIFAVHGSSLSVAVDCK</sequence>
<evidence type="ECO:0000313" key="2">
    <source>
        <dbReference type="EMBL" id="KAK8557686.1"/>
    </source>
</evidence>
<gene>
    <name evidence="2" type="ORF">V6N12_009913</name>
</gene>
<dbReference type="Proteomes" id="UP001472677">
    <property type="component" value="Unassembled WGS sequence"/>
</dbReference>
<dbReference type="EMBL" id="JBBPBM010000016">
    <property type="protein sequence ID" value="KAK8557686.1"/>
    <property type="molecule type" value="Genomic_DNA"/>
</dbReference>